<evidence type="ECO:0000256" key="2">
    <source>
        <dbReference type="ARBA" id="ARBA00023180"/>
    </source>
</evidence>
<feature type="domain" description="PA" evidence="5">
    <location>
        <begin position="206"/>
        <end position="296"/>
    </location>
</feature>
<feature type="region of interest" description="Disordered" evidence="3">
    <location>
        <begin position="633"/>
        <end position="731"/>
    </location>
</feature>
<feature type="compositionally biased region" description="Low complexity" evidence="3">
    <location>
        <begin position="422"/>
        <end position="432"/>
    </location>
</feature>
<feature type="compositionally biased region" description="Acidic residues" evidence="3">
    <location>
        <begin position="655"/>
        <end position="665"/>
    </location>
</feature>
<reference evidence="6 7" key="1">
    <citation type="journal article" date="2010" name="Nature">
        <title>The Ectocarpus genome and the independent evolution of multicellularity in brown algae.</title>
        <authorList>
            <person name="Cock J.M."/>
            <person name="Sterck L."/>
            <person name="Rouze P."/>
            <person name="Scornet D."/>
            <person name="Allen A.E."/>
            <person name="Amoutzias G."/>
            <person name="Anthouard V."/>
            <person name="Artiguenave F."/>
            <person name="Aury J.M."/>
            <person name="Badger J.H."/>
            <person name="Beszteri B."/>
            <person name="Billiau K."/>
            <person name="Bonnet E."/>
            <person name="Bothwell J.H."/>
            <person name="Bowler C."/>
            <person name="Boyen C."/>
            <person name="Brownlee C."/>
            <person name="Carrano C.J."/>
            <person name="Charrier B."/>
            <person name="Cho G.Y."/>
            <person name="Coelho S.M."/>
            <person name="Collen J."/>
            <person name="Corre E."/>
            <person name="Da Silva C."/>
            <person name="Delage L."/>
            <person name="Delaroque N."/>
            <person name="Dittami S.M."/>
            <person name="Doulbeau S."/>
            <person name="Elias M."/>
            <person name="Farnham G."/>
            <person name="Gachon C.M."/>
            <person name="Gschloessl B."/>
            <person name="Heesch S."/>
            <person name="Jabbari K."/>
            <person name="Jubin C."/>
            <person name="Kawai H."/>
            <person name="Kimura K."/>
            <person name="Kloareg B."/>
            <person name="Kupper F.C."/>
            <person name="Lang D."/>
            <person name="Le Bail A."/>
            <person name="Leblanc C."/>
            <person name="Lerouge P."/>
            <person name="Lohr M."/>
            <person name="Lopez P.J."/>
            <person name="Martens C."/>
            <person name="Maumus F."/>
            <person name="Michel G."/>
            <person name="Miranda-Saavedra D."/>
            <person name="Morales J."/>
            <person name="Moreau H."/>
            <person name="Motomura T."/>
            <person name="Nagasato C."/>
            <person name="Napoli C.A."/>
            <person name="Nelson D.R."/>
            <person name="Nyvall-Collen P."/>
            <person name="Peters A.F."/>
            <person name="Pommier C."/>
            <person name="Potin P."/>
            <person name="Poulain J."/>
            <person name="Quesneville H."/>
            <person name="Read B."/>
            <person name="Rensing S.A."/>
            <person name="Ritter A."/>
            <person name="Rousvoal S."/>
            <person name="Samanta M."/>
            <person name="Samson G."/>
            <person name="Schroeder D.C."/>
            <person name="Segurens B."/>
            <person name="Strittmatter M."/>
            <person name="Tonon T."/>
            <person name="Tregear J.W."/>
            <person name="Valentin K."/>
            <person name="von Dassow P."/>
            <person name="Yamagishi T."/>
            <person name="Van de Peer Y."/>
            <person name="Wincker P."/>
        </authorList>
    </citation>
    <scope>NUCLEOTIDE SEQUENCE [LARGE SCALE GENOMIC DNA]</scope>
    <source>
        <strain evidence="7">Ec32 / CCAP1310/4</strain>
    </source>
</reference>
<proteinExistence type="predicted"/>
<feature type="region of interest" description="Disordered" evidence="3">
    <location>
        <begin position="421"/>
        <end position="442"/>
    </location>
</feature>
<dbReference type="STRING" id="2880.D8LJJ7"/>
<feature type="domain" description="PA" evidence="5">
    <location>
        <begin position="431"/>
        <end position="513"/>
    </location>
</feature>
<feature type="chain" id="PRO_5003117260" description="PA domain-containing protein" evidence="4">
    <location>
        <begin position="29"/>
        <end position="731"/>
    </location>
</feature>
<feature type="compositionally biased region" description="Low complexity" evidence="3">
    <location>
        <begin position="673"/>
        <end position="686"/>
    </location>
</feature>
<dbReference type="InterPro" id="IPR003137">
    <property type="entry name" value="PA_domain"/>
</dbReference>
<protein>
    <recommendedName>
        <fullName evidence="5">PA domain-containing protein</fullName>
    </recommendedName>
</protein>
<feature type="compositionally biased region" description="Basic and acidic residues" evidence="3">
    <location>
        <begin position="711"/>
        <end position="731"/>
    </location>
</feature>
<dbReference type="PANTHER" id="PTHR22702:SF1">
    <property type="entry name" value="PROTEASE-ASSOCIATED DOMAIN-CONTAINING PROTEIN 1"/>
    <property type="match status" value="1"/>
</dbReference>
<dbReference type="EMBL" id="FN648442">
    <property type="protein sequence ID" value="CBN77024.1"/>
    <property type="molecule type" value="Genomic_DNA"/>
</dbReference>
<dbReference type="AlphaFoldDB" id="D8LJJ7"/>
<sequence>MTGRRRTRVHRAWLPMTVAAAFLHRGQSGDLEHSTTGGGRAAVQDHAVGRPFDERADQPGGSPGSAAGRSSESASLLEKYTFRETVRTVIEEDQLPELPDFLEEIGLGDKLEDFYRKSVFETKYIFTLNDMDLRLMGLSPADIATVKQHAEELRVERDVTEERLHPLLQRRNELTYGRLFLDRSASSFEFYLAGFGPPVPVDEASLIWAEPRDACGTLTNSELLPGTIVLAERGRCSFVDKANTVASSNALALVVINNGPEGEDLFRVAATLGGRSGGGEEPKGPENMPTVLVRGSALPSLSKALEWTANGDGGPVTTRLVALDCKPGRAACEAVLPEEQQAEKQVDSGKITIVSGLPASPPSSAAQGVDAAKGAALSANASGASFEFLSATFGATLPRGHVSVVPSVPEDACQPIAPLAAVSSSSGSTGDSSRGGRGVGGRGGGVAPVAVLVKRGACSFGVKAKNVQEAGGRVIIFHDNGLGVLQNVGAPDPLAKELFIPGVFVTARAGDSLVAANNNNNGQDGKGMGPLAVTFEPDNAIGRAWGALGATHWPNDLLEARVLARQLRATHASSPCRTKWVDDKVRRAEGLPTDAGTPSDQTATTVAATVAVAPEAGEASAAATLPRKTAAALRDTGGVEEKATTPEKQRPSTKEEEEEVVEEEGEERRGNSEQEPCSSEEVSPEVAKGVDGVRGAAMVGGDGEGEVGRGSCKEKREGEGEGERRGGLKEL</sequence>
<dbReference type="EMBL" id="FN649737">
    <property type="protein sequence ID" value="CBN77024.1"/>
    <property type="molecule type" value="Genomic_DNA"/>
</dbReference>
<evidence type="ECO:0000256" key="4">
    <source>
        <dbReference type="SAM" id="SignalP"/>
    </source>
</evidence>
<organism evidence="6 7">
    <name type="scientific">Ectocarpus siliculosus</name>
    <name type="common">Brown alga</name>
    <name type="synonym">Conferva siliculosa</name>
    <dbReference type="NCBI Taxonomy" id="2880"/>
    <lineage>
        <taxon>Eukaryota</taxon>
        <taxon>Sar</taxon>
        <taxon>Stramenopiles</taxon>
        <taxon>Ochrophyta</taxon>
        <taxon>PX clade</taxon>
        <taxon>Phaeophyceae</taxon>
        <taxon>Ectocarpales</taxon>
        <taxon>Ectocarpaceae</taxon>
        <taxon>Ectocarpus</taxon>
    </lineage>
</organism>
<keyword evidence="1 4" id="KW-0732">Signal</keyword>
<dbReference type="Pfam" id="PF02225">
    <property type="entry name" value="PA"/>
    <property type="match status" value="2"/>
</dbReference>
<dbReference type="InParanoid" id="D8LJJ7"/>
<evidence type="ECO:0000256" key="1">
    <source>
        <dbReference type="ARBA" id="ARBA00022729"/>
    </source>
</evidence>
<dbReference type="OrthoDB" id="10045365at2759"/>
<feature type="compositionally biased region" description="Low complexity" evidence="3">
    <location>
        <begin position="64"/>
        <end position="73"/>
    </location>
</feature>
<name>D8LJJ7_ECTSI</name>
<dbReference type="Proteomes" id="UP000002630">
    <property type="component" value="Linkage Group LG12"/>
</dbReference>
<feature type="signal peptide" evidence="4">
    <location>
        <begin position="1"/>
        <end position="28"/>
    </location>
</feature>
<feature type="region of interest" description="Disordered" evidence="3">
    <location>
        <begin position="51"/>
        <end position="73"/>
    </location>
</feature>
<feature type="compositionally biased region" description="Gly residues" evidence="3">
    <location>
        <begin position="433"/>
        <end position="442"/>
    </location>
</feature>
<keyword evidence="2" id="KW-0325">Glycoprotein</keyword>
<evidence type="ECO:0000313" key="7">
    <source>
        <dbReference type="Proteomes" id="UP000002630"/>
    </source>
</evidence>
<evidence type="ECO:0000256" key="3">
    <source>
        <dbReference type="SAM" id="MobiDB-lite"/>
    </source>
</evidence>
<feature type="compositionally biased region" description="Basic and acidic residues" evidence="3">
    <location>
        <begin position="637"/>
        <end position="654"/>
    </location>
</feature>
<evidence type="ECO:0000259" key="5">
    <source>
        <dbReference type="Pfam" id="PF02225"/>
    </source>
</evidence>
<keyword evidence="7" id="KW-1185">Reference proteome</keyword>
<accession>D8LJJ7</accession>
<dbReference type="PANTHER" id="PTHR22702">
    <property type="entry name" value="PROTEASE-ASSOCIATED DOMAIN-CONTAINING PROTEIN"/>
    <property type="match status" value="1"/>
</dbReference>
<gene>
    <name evidence="6" type="ORF">Esi_0026_0050</name>
</gene>
<evidence type="ECO:0000313" key="6">
    <source>
        <dbReference type="EMBL" id="CBN77024.1"/>
    </source>
</evidence>
<dbReference type="Gene3D" id="3.50.30.30">
    <property type="match status" value="2"/>
</dbReference>